<dbReference type="AlphaFoldDB" id="K7F154"/>
<dbReference type="CDD" id="cd01650">
    <property type="entry name" value="RT_nLTR_like"/>
    <property type="match status" value="1"/>
</dbReference>
<dbReference type="EMBL" id="AGCU01063447">
    <property type="status" value="NOT_ANNOTATED_CDS"/>
    <property type="molecule type" value="Genomic_DNA"/>
</dbReference>
<reference evidence="2" key="3">
    <citation type="submission" date="2025-08" db="UniProtKB">
        <authorList>
            <consortium name="Ensembl"/>
        </authorList>
    </citation>
    <scope>IDENTIFICATION</scope>
</reference>
<dbReference type="PANTHER" id="PTHR47027:SF20">
    <property type="entry name" value="REVERSE TRANSCRIPTASE-LIKE PROTEIN WITH RNA-DIRECTED DNA POLYMERASE DOMAIN"/>
    <property type="match status" value="1"/>
</dbReference>
<feature type="domain" description="Reverse transcriptase" evidence="1">
    <location>
        <begin position="1"/>
        <end position="181"/>
    </location>
</feature>
<accession>K7F154</accession>
<dbReference type="PANTHER" id="PTHR47027">
    <property type="entry name" value="REVERSE TRANSCRIPTASE DOMAIN-CONTAINING PROTEIN"/>
    <property type="match status" value="1"/>
</dbReference>
<dbReference type="Pfam" id="PF00078">
    <property type="entry name" value="RVT_1"/>
    <property type="match status" value="1"/>
</dbReference>
<dbReference type="InterPro" id="IPR000477">
    <property type="entry name" value="RT_dom"/>
</dbReference>
<evidence type="ECO:0000313" key="3">
    <source>
        <dbReference type="Proteomes" id="UP000007267"/>
    </source>
</evidence>
<evidence type="ECO:0000313" key="2">
    <source>
        <dbReference type="Ensembl" id="ENSPSIP00000001764.1"/>
    </source>
</evidence>
<reference evidence="2" key="4">
    <citation type="submission" date="2025-09" db="UniProtKB">
        <authorList>
            <consortium name="Ensembl"/>
        </authorList>
    </citation>
    <scope>IDENTIFICATION</scope>
</reference>
<dbReference type="InterPro" id="IPR043502">
    <property type="entry name" value="DNA/RNA_pol_sf"/>
</dbReference>
<dbReference type="GeneTree" id="ENSGT00940000170074"/>
<dbReference type="Ensembl" id="ENSPSIT00000001771.1">
    <property type="protein sequence ID" value="ENSPSIP00000001764.1"/>
    <property type="gene ID" value="ENSPSIG00000001771.1"/>
</dbReference>
<reference evidence="3" key="2">
    <citation type="journal article" date="2013" name="Nat. Genet.">
        <title>The draft genomes of soft-shell turtle and green sea turtle yield insights into the development and evolution of the turtle-specific body plan.</title>
        <authorList>
            <person name="Wang Z."/>
            <person name="Pascual-Anaya J."/>
            <person name="Zadissa A."/>
            <person name="Li W."/>
            <person name="Niimura Y."/>
            <person name="Huang Z."/>
            <person name="Li C."/>
            <person name="White S."/>
            <person name="Xiong Z."/>
            <person name="Fang D."/>
            <person name="Wang B."/>
            <person name="Ming Y."/>
            <person name="Chen Y."/>
            <person name="Zheng Y."/>
            <person name="Kuraku S."/>
            <person name="Pignatelli M."/>
            <person name="Herrero J."/>
            <person name="Beal K."/>
            <person name="Nozawa M."/>
            <person name="Li Q."/>
            <person name="Wang J."/>
            <person name="Zhang H."/>
            <person name="Yu L."/>
            <person name="Shigenobu S."/>
            <person name="Wang J."/>
            <person name="Liu J."/>
            <person name="Flicek P."/>
            <person name="Searle S."/>
            <person name="Wang J."/>
            <person name="Kuratani S."/>
            <person name="Yin Y."/>
            <person name="Aken B."/>
            <person name="Zhang G."/>
            <person name="Irie N."/>
        </authorList>
    </citation>
    <scope>NUCLEOTIDE SEQUENCE [LARGE SCALE GENOMIC DNA]</scope>
    <source>
        <strain evidence="3">Daiwa-1</strain>
    </source>
</reference>
<reference evidence="3" key="1">
    <citation type="submission" date="2011-10" db="EMBL/GenBank/DDBJ databases">
        <authorList>
            <consortium name="Soft-shell Turtle Genome Consortium"/>
        </authorList>
    </citation>
    <scope>NUCLEOTIDE SEQUENCE [LARGE SCALE GENOMIC DNA]</scope>
    <source>
        <strain evidence="3">Daiwa-1</strain>
    </source>
</reference>
<dbReference type="PROSITE" id="PS50878">
    <property type="entry name" value="RT_POL"/>
    <property type="match status" value="1"/>
</dbReference>
<dbReference type="eggNOG" id="KOG1075">
    <property type="taxonomic scope" value="Eukaryota"/>
</dbReference>
<sequence>MIDHIFTLSQLLERAREYKLPLCIAFVDYEKAFDSAEFNAILKALVEQGINAQYINLLKEANTGCTTGITLLGTPHRIPIEKGVKQGDMISPKLFTACFEMVMNKINWRSGVNINGERLSHLRFTDDIVLITESTNQLQSLLRRLDKKSSQVGLKMNHCKTKYMRSDVIQKTRITITGEEIEEVEQYIYLGQEVNVCQDLNRELSQRIRAGWCAFISIKDILKGKIDKTTRTNIFNSTVLPAMLYGSKTWALTKREEQRLLVAERAMERAMLGISLLDRILNEMIRERSGVKDIIVESRHNYC</sequence>
<proteinExistence type="predicted"/>
<keyword evidence="3" id="KW-1185">Reference proteome</keyword>
<protein>
    <recommendedName>
        <fullName evidence="1">Reverse transcriptase domain-containing protein</fullName>
    </recommendedName>
</protein>
<dbReference type="Proteomes" id="UP000007267">
    <property type="component" value="Unassembled WGS sequence"/>
</dbReference>
<dbReference type="STRING" id="13735.ENSPSIP00000001764"/>
<dbReference type="OMA" id="WCAFISI"/>
<evidence type="ECO:0000259" key="1">
    <source>
        <dbReference type="PROSITE" id="PS50878"/>
    </source>
</evidence>
<name>K7F154_PELSI</name>
<dbReference type="HOGENOM" id="CLU_000680_32_2_1"/>
<dbReference type="SUPFAM" id="SSF56672">
    <property type="entry name" value="DNA/RNA polymerases"/>
    <property type="match status" value="1"/>
</dbReference>
<organism evidence="2 3">
    <name type="scientific">Pelodiscus sinensis</name>
    <name type="common">Chinese softshell turtle</name>
    <name type="synonym">Trionyx sinensis</name>
    <dbReference type="NCBI Taxonomy" id="13735"/>
    <lineage>
        <taxon>Eukaryota</taxon>
        <taxon>Metazoa</taxon>
        <taxon>Chordata</taxon>
        <taxon>Craniata</taxon>
        <taxon>Vertebrata</taxon>
        <taxon>Euteleostomi</taxon>
        <taxon>Archelosauria</taxon>
        <taxon>Testudinata</taxon>
        <taxon>Testudines</taxon>
        <taxon>Cryptodira</taxon>
        <taxon>Trionychia</taxon>
        <taxon>Trionychidae</taxon>
        <taxon>Pelodiscus</taxon>
    </lineage>
</organism>